<reference evidence="2" key="1">
    <citation type="submission" date="2023-03" db="EMBL/GenBank/DDBJ databases">
        <title>Massive genome expansion in bonnet fungi (Mycena s.s.) driven by repeated elements and novel gene families across ecological guilds.</title>
        <authorList>
            <consortium name="Lawrence Berkeley National Laboratory"/>
            <person name="Harder C.B."/>
            <person name="Miyauchi S."/>
            <person name="Viragh M."/>
            <person name="Kuo A."/>
            <person name="Thoen E."/>
            <person name="Andreopoulos B."/>
            <person name="Lu D."/>
            <person name="Skrede I."/>
            <person name="Drula E."/>
            <person name="Henrissat B."/>
            <person name="Morin E."/>
            <person name="Kohler A."/>
            <person name="Barry K."/>
            <person name="LaButti K."/>
            <person name="Morin E."/>
            <person name="Salamov A."/>
            <person name="Lipzen A."/>
            <person name="Mereny Z."/>
            <person name="Hegedus B."/>
            <person name="Baldrian P."/>
            <person name="Stursova M."/>
            <person name="Weitz H."/>
            <person name="Taylor A."/>
            <person name="Grigoriev I.V."/>
            <person name="Nagy L.G."/>
            <person name="Martin F."/>
            <person name="Kauserud H."/>
        </authorList>
    </citation>
    <scope>NUCLEOTIDE SEQUENCE</scope>
    <source>
        <strain evidence="2">CBHHK188m</strain>
    </source>
</reference>
<dbReference type="Pfam" id="PF14214">
    <property type="entry name" value="Helitron_like_N"/>
    <property type="match status" value="1"/>
</dbReference>
<dbReference type="PANTHER" id="PTHR45786">
    <property type="entry name" value="DNA BINDING PROTEIN-LIKE"/>
    <property type="match status" value="1"/>
</dbReference>
<dbReference type="Proteomes" id="UP001215280">
    <property type="component" value="Unassembled WGS sequence"/>
</dbReference>
<dbReference type="AlphaFoldDB" id="A0AAD7MPF8"/>
<dbReference type="EMBL" id="JARJLG010000216">
    <property type="protein sequence ID" value="KAJ7726833.1"/>
    <property type="molecule type" value="Genomic_DNA"/>
</dbReference>
<sequence length="353" mass="39836">MDVSCSKCGALHWKCEQLSTSTIARPLFGACCLSGKVELSAIRKPPRELLELYNGTSHESKHFLDNIRSYNSAFGLASLGVTVDKTVQDGHGPYVFKIQGALYHHVGSLLPKPATNPVYAQLYFYSSGEATNFRMQNNQGRGLRPTVMGILDQVLQQNHAYVQVFRTAYERLKEQREQHPNVQSEFFAVIQCEKGTDARRYNAPTADEVSVILPGDGSIAPDYRDLVLQYKDGPLKWIYETNASYQPSVYVLLFPYGENGWHTNMALNLPVTGADEEDPDDDGSGGGSRTRTKISILDYYAYRLHQCADDSDHIFQARALLQQWIVDGWAATDQRNLNWLKNNQKKLRIDLYK</sequence>
<protein>
    <recommendedName>
        <fullName evidence="1">Helitron helicase-like domain-containing protein</fullName>
    </recommendedName>
</protein>
<proteinExistence type="predicted"/>
<evidence type="ECO:0000313" key="3">
    <source>
        <dbReference type="Proteomes" id="UP001215280"/>
    </source>
</evidence>
<dbReference type="InterPro" id="IPR025476">
    <property type="entry name" value="Helitron_helicase-like"/>
</dbReference>
<evidence type="ECO:0000259" key="1">
    <source>
        <dbReference type="Pfam" id="PF14214"/>
    </source>
</evidence>
<name>A0AAD7MPF8_9AGAR</name>
<accession>A0AAD7MPF8</accession>
<gene>
    <name evidence="2" type="ORF">DFH07DRAFT_906551</name>
</gene>
<feature type="domain" description="Helitron helicase-like" evidence="1">
    <location>
        <begin position="299"/>
        <end position="352"/>
    </location>
</feature>
<keyword evidence="3" id="KW-1185">Reference proteome</keyword>
<comment type="caution">
    <text evidence="2">The sequence shown here is derived from an EMBL/GenBank/DDBJ whole genome shotgun (WGS) entry which is preliminary data.</text>
</comment>
<dbReference type="PANTHER" id="PTHR45786:SF74">
    <property type="entry name" value="ATP-DEPENDENT DNA HELICASE"/>
    <property type="match status" value="1"/>
</dbReference>
<evidence type="ECO:0000313" key="2">
    <source>
        <dbReference type="EMBL" id="KAJ7726833.1"/>
    </source>
</evidence>
<organism evidence="2 3">
    <name type="scientific">Mycena maculata</name>
    <dbReference type="NCBI Taxonomy" id="230809"/>
    <lineage>
        <taxon>Eukaryota</taxon>
        <taxon>Fungi</taxon>
        <taxon>Dikarya</taxon>
        <taxon>Basidiomycota</taxon>
        <taxon>Agaricomycotina</taxon>
        <taxon>Agaricomycetes</taxon>
        <taxon>Agaricomycetidae</taxon>
        <taxon>Agaricales</taxon>
        <taxon>Marasmiineae</taxon>
        <taxon>Mycenaceae</taxon>
        <taxon>Mycena</taxon>
    </lineage>
</organism>